<organism evidence="2 3">
    <name type="scientific">Armillaria ostoyae</name>
    <name type="common">Armillaria root rot fungus</name>
    <dbReference type="NCBI Taxonomy" id="47428"/>
    <lineage>
        <taxon>Eukaryota</taxon>
        <taxon>Fungi</taxon>
        <taxon>Dikarya</taxon>
        <taxon>Basidiomycota</taxon>
        <taxon>Agaricomycotina</taxon>
        <taxon>Agaricomycetes</taxon>
        <taxon>Agaricomycetidae</taxon>
        <taxon>Agaricales</taxon>
        <taxon>Marasmiineae</taxon>
        <taxon>Physalacriaceae</taxon>
        <taxon>Armillaria</taxon>
    </lineage>
</organism>
<dbReference type="OrthoDB" id="3357985at2759"/>
<protein>
    <recommendedName>
        <fullName evidence="1">BTB domain-containing protein</fullName>
    </recommendedName>
</protein>
<keyword evidence="3" id="KW-1185">Reference proteome</keyword>
<feature type="domain" description="BTB" evidence="1">
    <location>
        <begin position="18"/>
        <end position="115"/>
    </location>
</feature>
<reference evidence="3" key="1">
    <citation type="journal article" date="2017" name="Nat. Ecol. Evol.">
        <title>Genome expansion and lineage-specific genetic innovations in the forest pathogenic fungi Armillaria.</title>
        <authorList>
            <person name="Sipos G."/>
            <person name="Prasanna A.N."/>
            <person name="Walter M.C."/>
            <person name="O'Connor E."/>
            <person name="Balint B."/>
            <person name="Krizsan K."/>
            <person name="Kiss B."/>
            <person name="Hess J."/>
            <person name="Varga T."/>
            <person name="Slot J."/>
            <person name="Riley R."/>
            <person name="Boka B."/>
            <person name="Rigling D."/>
            <person name="Barry K."/>
            <person name="Lee J."/>
            <person name="Mihaltcheva S."/>
            <person name="LaButti K."/>
            <person name="Lipzen A."/>
            <person name="Waldron R."/>
            <person name="Moloney N.M."/>
            <person name="Sperisen C."/>
            <person name="Kredics L."/>
            <person name="Vagvoelgyi C."/>
            <person name="Patrignani A."/>
            <person name="Fitzpatrick D."/>
            <person name="Nagy I."/>
            <person name="Doyle S."/>
            <person name="Anderson J.B."/>
            <person name="Grigoriev I.V."/>
            <person name="Gueldener U."/>
            <person name="Muensterkoetter M."/>
            <person name="Nagy L.G."/>
        </authorList>
    </citation>
    <scope>NUCLEOTIDE SEQUENCE [LARGE SCALE GENOMIC DNA]</scope>
    <source>
        <strain evidence="3">C18/9</strain>
    </source>
</reference>
<dbReference type="Proteomes" id="UP000219338">
    <property type="component" value="Unassembled WGS sequence"/>
</dbReference>
<dbReference type="STRING" id="47428.A0A284RXW3"/>
<evidence type="ECO:0000259" key="1">
    <source>
        <dbReference type="Pfam" id="PF00651"/>
    </source>
</evidence>
<dbReference type="OMA" id="LLCYPYT"/>
<dbReference type="InterPro" id="IPR000210">
    <property type="entry name" value="BTB/POZ_dom"/>
</dbReference>
<accession>A0A284RXW3</accession>
<dbReference type="AlphaFoldDB" id="A0A284RXW3"/>
<proteinExistence type="predicted"/>
<dbReference type="Pfam" id="PF00651">
    <property type="entry name" value="BTB"/>
    <property type="match status" value="1"/>
</dbReference>
<evidence type="ECO:0000313" key="3">
    <source>
        <dbReference type="Proteomes" id="UP000219338"/>
    </source>
</evidence>
<name>A0A284RXW3_ARMOS</name>
<dbReference type="InterPro" id="IPR011333">
    <property type="entry name" value="SKP1/BTB/POZ_sf"/>
</dbReference>
<gene>
    <name evidence="2" type="ORF">ARMOST_17040</name>
</gene>
<dbReference type="EMBL" id="FUEG01000020">
    <property type="protein sequence ID" value="SJL13594.1"/>
    <property type="molecule type" value="Genomic_DNA"/>
</dbReference>
<dbReference type="Gene3D" id="3.30.710.10">
    <property type="entry name" value="Potassium Channel Kv1.1, Chain A"/>
    <property type="match status" value="1"/>
</dbReference>
<sequence>MDIDAKSSPTIADAPFNDPTDNVDLVIRTADNVDFFVLSALLSLRSPSSFFRHALQDNRHTEERDGLPVLRVKEDGATFRFILLLCYPYTTPEVDSLDQLLAVADALDKYCLDAALDRLIRTAPTSSLMKEHALRVFAIAITHGWRELGEIAAKHTLAVPLDCAILDVEELDGISARHLFRLQDYHKRCGKAAQLSSAWELRCRTSLSQIQGISAEMNDLFSGDLHGWLDKSYLNPLNAKLLLEPRPDAALDDTIIDGAIFESTRKCGTDRWPKVASSQIRKFGKAVAEEIDRRISEVSLDINWTNLKRGGRSGET</sequence>
<evidence type="ECO:0000313" key="2">
    <source>
        <dbReference type="EMBL" id="SJL13594.1"/>
    </source>
</evidence>